<feature type="transmembrane region" description="Helical" evidence="1">
    <location>
        <begin position="170"/>
        <end position="190"/>
    </location>
</feature>
<keyword evidence="1" id="KW-0472">Membrane</keyword>
<gene>
    <name evidence="2" type="ORF">HZY94_09215</name>
</gene>
<dbReference type="EMBL" id="JACBXX010000210">
    <property type="protein sequence ID" value="NYS97344.1"/>
    <property type="molecule type" value="Genomic_DNA"/>
</dbReference>
<keyword evidence="1" id="KW-0812">Transmembrane</keyword>
<evidence type="ECO:0000256" key="1">
    <source>
        <dbReference type="SAM" id="Phobius"/>
    </source>
</evidence>
<feature type="transmembrane region" description="Helical" evidence="1">
    <location>
        <begin position="20"/>
        <end position="40"/>
    </location>
</feature>
<comment type="caution">
    <text evidence="2">The sequence shown here is derived from an EMBL/GenBank/DDBJ whole genome shotgun (WGS) entry which is preliminary data.</text>
</comment>
<evidence type="ECO:0000313" key="2">
    <source>
        <dbReference type="EMBL" id="NYS97344.1"/>
    </source>
</evidence>
<accession>A0A7Z0M7J5</accession>
<feature type="transmembrane region" description="Helical" evidence="1">
    <location>
        <begin position="138"/>
        <end position="158"/>
    </location>
</feature>
<proteinExistence type="predicted"/>
<sequence length="227" mass="25609">MELLYGLEYERLNQRLRGSFILYGLVFGLFVSFFHVMGFLDKSEENFILSQGSGVVSLSLTICLSLASIYTVIRVRQPILDAYLGNNRIRTYSFALGREDLLGQRLRVLKALFFRHWSIGTIAVLAVFAITRVPVSDWLLLLLLELLALELAWLQIILSLASGYRFQSGTVSVITSLIFVIVTGNAFAWSFRLSTLVLFCLLLFLYVASKGVEAYFLNKIQKDVLGS</sequence>
<dbReference type="RefSeq" id="WP_179925901.1">
    <property type="nucleotide sequence ID" value="NZ_JACBXX010000210.1"/>
</dbReference>
<protein>
    <recommendedName>
        <fullName evidence="4">ABC transporter permease</fullName>
    </recommendedName>
</protein>
<reference evidence="2 3" key="1">
    <citation type="submission" date="2020-07" db="EMBL/GenBank/DDBJ databases">
        <title>MOT database genomes.</title>
        <authorList>
            <person name="Joseph S."/>
            <person name="Aduse-Opoku J."/>
            <person name="Hashim A."/>
            <person name="Wade W."/>
            <person name="Curtis M."/>
        </authorList>
    </citation>
    <scope>NUCLEOTIDE SEQUENCE [LARGE SCALE GENOMIC DNA]</scope>
    <source>
        <strain evidence="2 3">STR</strain>
    </source>
</reference>
<dbReference type="Proteomes" id="UP000589521">
    <property type="component" value="Unassembled WGS sequence"/>
</dbReference>
<organism evidence="2 3">
    <name type="scientific">Streptococcus danieliae</name>
    <dbReference type="NCBI Taxonomy" id="747656"/>
    <lineage>
        <taxon>Bacteria</taxon>
        <taxon>Bacillati</taxon>
        <taxon>Bacillota</taxon>
        <taxon>Bacilli</taxon>
        <taxon>Lactobacillales</taxon>
        <taxon>Streptococcaceae</taxon>
        <taxon>Streptococcus</taxon>
    </lineage>
</organism>
<evidence type="ECO:0000313" key="3">
    <source>
        <dbReference type="Proteomes" id="UP000589521"/>
    </source>
</evidence>
<dbReference type="AlphaFoldDB" id="A0A7Z0M7J5"/>
<keyword evidence="1" id="KW-1133">Transmembrane helix</keyword>
<evidence type="ECO:0008006" key="4">
    <source>
        <dbReference type="Google" id="ProtNLM"/>
    </source>
</evidence>
<name>A0A7Z0M7J5_9STRE</name>
<feature type="transmembrane region" description="Helical" evidence="1">
    <location>
        <begin position="112"/>
        <end position="132"/>
    </location>
</feature>
<feature type="transmembrane region" description="Helical" evidence="1">
    <location>
        <begin position="52"/>
        <end position="73"/>
    </location>
</feature>
<feature type="transmembrane region" description="Helical" evidence="1">
    <location>
        <begin position="196"/>
        <end position="217"/>
    </location>
</feature>